<dbReference type="AlphaFoldDB" id="A0A2H3BAK1"/>
<keyword evidence="1" id="KW-1133">Transmembrane helix</keyword>
<keyword evidence="3" id="KW-1185">Reference proteome</keyword>
<gene>
    <name evidence="2" type="ORF">ARMSODRAFT_655596</name>
</gene>
<reference evidence="3" key="1">
    <citation type="journal article" date="2017" name="Nat. Ecol. Evol.">
        <title>Genome expansion and lineage-specific genetic innovations in the forest pathogenic fungi Armillaria.</title>
        <authorList>
            <person name="Sipos G."/>
            <person name="Prasanna A.N."/>
            <person name="Walter M.C."/>
            <person name="O'Connor E."/>
            <person name="Balint B."/>
            <person name="Krizsan K."/>
            <person name="Kiss B."/>
            <person name="Hess J."/>
            <person name="Varga T."/>
            <person name="Slot J."/>
            <person name="Riley R."/>
            <person name="Boka B."/>
            <person name="Rigling D."/>
            <person name="Barry K."/>
            <person name="Lee J."/>
            <person name="Mihaltcheva S."/>
            <person name="LaButti K."/>
            <person name="Lipzen A."/>
            <person name="Waldron R."/>
            <person name="Moloney N.M."/>
            <person name="Sperisen C."/>
            <person name="Kredics L."/>
            <person name="Vagvoelgyi C."/>
            <person name="Patrignani A."/>
            <person name="Fitzpatrick D."/>
            <person name="Nagy I."/>
            <person name="Doyle S."/>
            <person name="Anderson J.B."/>
            <person name="Grigoriev I.V."/>
            <person name="Gueldener U."/>
            <person name="Muensterkoetter M."/>
            <person name="Nagy L.G."/>
        </authorList>
    </citation>
    <scope>NUCLEOTIDE SEQUENCE [LARGE SCALE GENOMIC DNA]</scope>
    <source>
        <strain evidence="3">28-4</strain>
    </source>
</reference>
<organism evidence="2 3">
    <name type="scientific">Armillaria solidipes</name>
    <dbReference type="NCBI Taxonomy" id="1076256"/>
    <lineage>
        <taxon>Eukaryota</taxon>
        <taxon>Fungi</taxon>
        <taxon>Dikarya</taxon>
        <taxon>Basidiomycota</taxon>
        <taxon>Agaricomycotina</taxon>
        <taxon>Agaricomycetes</taxon>
        <taxon>Agaricomycetidae</taxon>
        <taxon>Agaricales</taxon>
        <taxon>Marasmiineae</taxon>
        <taxon>Physalacriaceae</taxon>
        <taxon>Armillaria</taxon>
    </lineage>
</organism>
<keyword evidence="1" id="KW-0812">Transmembrane</keyword>
<dbReference type="EMBL" id="KZ293474">
    <property type="protein sequence ID" value="PBK61607.1"/>
    <property type="molecule type" value="Genomic_DNA"/>
</dbReference>
<protein>
    <submittedName>
        <fullName evidence="2">Uncharacterized protein</fullName>
    </submittedName>
</protein>
<keyword evidence="1" id="KW-0472">Membrane</keyword>
<evidence type="ECO:0000313" key="2">
    <source>
        <dbReference type="EMBL" id="PBK61607.1"/>
    </source>
</evidence>
<evidence type="ECO:0000256" key="1">
    <source>
        <dbReference type="SAM" id="Phobius"/>
    </source>
</evidence>
<name>A0A2H3BAK1_9AGAR</name>
<dbReference type="Proteomes" id="UP000218334">
    <property type="component" value="Unassembled WGS sequence"/>
</dbReference>
<proteinExistence type="predicted"/>
<accession>A0A2H3BAK1</accession>
<evidence type="ECO:0000313" key="3">
    <source>
        <dbReference type="Proteomes" id="UP000218334"/>
    </source>
</evidence>
<feature type="transmembrane region" description="Helical" evidence="1">
    <location>
        <begin position="14"/>
        <end position="33"/>
    </location>
</feature>
<sequence length="67" mass="7772">MAGYMLYSSYLKTLGASCSTPLICGYIVMIYLWRRNCAIYTKIKYWISMLYKSVNTLQGMAMTLYNT</sequence>